<name>A0A1M6X790_XYLRU</name>
<organism evidence="3 4">
    <name type="scientific">Xylanibacter ruminicola</name>
    <name type="common">Prevotella ruminicola</name>
    <dbReference type="NCBI Taxonomy" id="839"/>
    <lineage>
        <taxon>Bacteria</taxon>
        <taxon>Pseudomonadati</taxon>
        <taxon>Bacteroidota</taxon>
        <taxon>Bacteroidia</taxon>
        <taxon>Bacteroidales</taxon>
        <taxon>Prevotellaceae</taxon>
        <taxon>Xylanibacter</taxon>
    </lineage>
</organism>
<dbReference type="EMBL" id="FRBD01000019">
    <property type="protein sequence ID" value="SHL01783.1"/>
    <property type="molecule type" value="Genomic_DNA"/>
</dbReference>
<sequence length="159" mass="18636">MQPIYTEIKPNKMAEESNNEFHNVVPLQIRFNDVDKFGHVNNTIYFQFYDSGKTDYVSTVCKGFDWDRYAIFVVKIEVEFFAQIKGTDRIAVRTRTAKLGNKSFHLEQEIFDTDTQEVKSRCLSILVLYDLEQKLSMPFPDEWRKAISDYDGVINIEAK</sequence>
<gene>
    <name evidence="3" type="ORF">SAMN05216463_11949</name>
</gene>
<dbReference type="InterPro" id="IPR050563">
    <property type="entry name" value="4-hydroxybenzoyl-CoA_TE"/>
</dbReference>
<dbReference type="PANTHER" id="PTHR31793:SF27">
    <property type="entry name" value="NOVEL THIOESTERASE SUPERFAMILY DOMAIN AND SAPOSIN A-TYPE DOMAIN CONTAINING PROTEIN (0610012H03RIK)"/>
    <property type="match status" value="1"/>
</dbReference>
<proteinExistence type="inferred from homology"/>
<dbReference type="InterPro" id="IPR029069">
    <property type="entry name" value="HotDog_dom_sf"/>
</dbReference>
<dbReference type="AlphaFoldDB" id="A0A1M6X790"/>
<reference evidence="3 4" key="1">
    <citation type="submission" date="2016-11" db="EMBL/GenBank/DDBJ databases">
        <authorList>
            <person name="Jaros S."/>
            <person name="Januszkiewicz K."/>
            <person name="Wedrychowicz H."/>
        </authorList>
    </citation>
    <scope>NUCLEOTIDE SEQUENCE [LARGE SCALE GENOMIC DNA]</scope>
    <source>
        <strain evidence="3 4">KHT3</strain>
    </source>
</reference>
<keyword evidence="2 3" id="KW-0378">Hydrolase</keyword>
<evidence type="ECO:0000313" key="3">
    <source>
        <dbReference type="EMBL" id="SHL01783.1"/>
    </source>
</evidence>
<dbReference type="Proteomes" id="UP000184130">
    <property type="component" value="Unassembled WGS sequence"/>
</dbReference>
<evidence type="ECO:0000313" key="4">
    <source>
        <dbReference type="Proteomes" id="UP000184130"/>
    </source>
</evidence>
<dbReference type="Gene3D" id="3.10.129.10">
    <property type="entry name" value="Hotdog Thioesterase"/>
    <property type="match status" value="1"/>
</dbReference>
<evidence type="ECO:0000256" key="2">
    <source>
        <dbReference type="ARBA" id="ARBA00022801"/>
    </source>
</evidence>
<dbReference type="Pfam" id="PF13279">
    <property type="entry name" value="4HBT_2"/>
    <property type="match status" value="1"/>
</dbReference>
<comment type="similarity">
    <text evidence="1">Belongs to the 4-hydroxybenzoyl-CoA thioesterase family.</text>
</comment>
<evidence type="ECO:0000256" key="1">
    <source>
        <dbReference type="ARBA" id="ARBA00005953"/>
    </source>
</evidence>
<dbReference type="SUPFAM" id="SSF54637">
    <property type="entry name" value="Thioesterase/thiol ester dehydrase-isomerase"/>
    <property type="match status" value="1"/>
</dbReference>
<dbReference type="PANTHER" id="PTHR31793">
    <property type="entry name" value="4-HYDROXYBENZOYL-COA THIOESTERASE FAMILY MEMBER"/>
    <property type="match status" value="1"/>
</dbReference>
<accession>A0A1M6X790</accession>
<dbReference type="GO" id="GO:0047617">
    <property type="term" value="F:fatty acyl-CoA hydrolase activity"/>
    <property type="evidence" value="ECO:0007669"/>
    <property type="project" value="TreeGrafter"/>
</dbReference>
<protein>
    <submittedName>
        <fullName evidence="3">Acyl-CoA thioester hydrolase</fullName>
    </submittedName>
</protein>
<dbReference type="CDD" id="cd00586">
    <property type="entry name" value="4HBT"/>
    <property type="match status" value="1"/>
</dbReference>